<dbReference type="SMART" id="SM00028">
    <property type="entry name" value="TPR"/>
    <property type="match status" value="9"/>
</dbReference>
<proteinExistence type="predicted"/>
<dbReference type="PANTHER" id="PTHR15704:SF7">
    <property type="entry name" value="SUPERKILLER COMPLEX PROTEIN 3"/>
    <property type="match status" value="1"/>
</dbReference>
<dbReference type="RefSeq" id="XP_015520948.1">
    <property type="nucleotide sequence ID" value="XM_015665462.1"/>
</dbReference>
<evidence type="ECO:0000256" key="2">
    <source>
        <dbReference type="ARBA" id="ARBA00022803"/>
    </source>
</evidence>
<evidence type="ECO:0000313" key="4">
    <source>
        <dbReference type="Proteomes" id="UP000829291"/>
    </source>
</evidence>
<keyword evidence="1" id="KW-0677">Repeat</keyword>
<dbReference type="InterPro" id="IPR039226">
    <property type="entry name" value="Ski3/TTC37"/>
</dbReference>
<keyword evidence="4" id="KW-1185">Reference proteome</keyword>
<feature type="repeat" description="TPR" evidence="3">
    <location>
        <begin position="548"/>
        <end position="581"/>
    </location>
</feature>
<gene>
    <name evidence="5 6" type="primary">LOC107225121</name>
</gene>
<dbReference type="Pfam" id="PF13432">
    <property type="entry name" value="TPR_16"/>
    <property type="match status" value="1"/>
</dbReference>
<dbReference type="InterPro" id="IPR019734">
    <property type="entry name" value="TPR_rpt"/>
</dbReference>
<sequence length="1310" mass="147596">MSKVMKLGLKEARELIKQKEFKEAIKRCKTILKEDKQNYVALVLLGAAMQEVEELRSQAPLALKKASELQPNNILAWQGLVAFYEREPSNHSALLELITAHSKLLQVDSDSAKFSYTIDKIVDLVLQIQDDTALGQVISTFNQLKEREMLSEDKVRIISSSLAKILTQYPKDLKEYSTLLEDTLAKVCKDVNVTNRQEYYRKYLKILYNIGKLDALLTEAARMHKEFSDDTYPLEWICRVYSEKSILNGSCNGIEITPFYETLQVLNADSSMAAMAKAVNLYQSANFIEARDTLNHVVFLKPNWLHPWVALAEVNLKLYCFEEAKRAAARANQLIKPDTPSKIELKIQLAMFEAISRTANSKDSTISMEMIEDRISRDSSSHKFKLILARVRVQLEDPKANDLLKELENYSETKVEATVLKAIALKNQKKLDEAADVLGSALENSEAWLVLGKIHWEMGDYNHSQMAFLKGIHADPYNWECLVYLGHYYQRYGKDLERCRKCYQKALQINPASEEAGIGLSTAFRLLKNNEANMQLLQRVTMYGGGPKWAWLQLGLHYLDQGEPEQAINSLRNVIRSNPNDNHCWEILADAYLERGAHTSALKSYHRALELIPGSLYPMIQIANIKLILSQFIEAKKDFEQVLLSEQSYIPALKGLAETLLGLSKEYACKQLLGRSRENAELAADYLTTAITENSGISCIWKLLGDACYQIATLPKKYCFMKITAGLVKSQTQEQHVTIERADIFSLSIKSYCRALSLSPVSALLWHDLASCYLSQLKMNSVSDRHDVANKAAAAAKQAIKIAPSSWMHWNLLGVICMTHEIKNYALSQHCYVMAIDMESQNPVAWSNLGTLYLHLGDPYRANEAFSRAQRVDPGYNNSWIGQALIAEKMTRKEAMDLFRHTTQLGYHNQAALGYTHWVLTTLLNSEAKKDPLYIYTIENMHAVSVAMDGINWYLEHVPDDPCALNAHGLLLERQKLYNPAVRAFTLALKLATKDNEKDSLRVNLSRSLVQLNKFDEAVQLCQGIKNADFNSHCQLALSLFKAERYEESYGAYEAALHWLAGDGSDKAHVLCAMAAMAYMFQGVDDAKTLLFQCIRIQPPTVSGLLAAAALGLLHQDINLTALVLKELKPYQDHPEHRNHITLLSAYAHVVQDDRKTAIRVLSKAAHRHPGDVESWVSLVRLLPESEPKIIGNSAEKALYLGRKNCTDTVAKVSCTSSISHLVSGLGDKGLKSSEKTIHSFPYMAESWATLVAALLPRSNFKDSSPSAHWMTVLISIIRRRFAMTRPMAQWLSNNERKASLMADRIVISG</sequence>
<dbReference type="Pfam" id="PF13181">
    <property type="entry name" value="TPR_8"/>
    <property type="match status" value="2"/>
</dbReference>
<evidence type="ECO:0000256" key="3">
    <source>
        <dbReference type="PROSITE-ProRule" id="PRU00339"/>
    </source>
</evidence>
<reference evidence="5 6" key="1">
    <citation type="submission" date="2025-04" db="UniProtKB">
        <authorList>
            <consortium name="RefSeq"/>
        </authorList>
    </citation>
    <scope>IDENTIFICATION</scope>
    <source>
        <tissue evidence="5 6">Whole body</tissue>
    </source>
</reference>
<feature type="repeat" description="TPR" evidence="3">
    <location>
        <begin position="582"/>
        <end position="615"/>
    </location>
</feature>
<name>A0A6J0C347_NEOLC</name>
<dbReference type="GO" id="GO:0055087">
    <property type="term" value="C:Ski complex"/>
    <property type="evidence" value="ECO:0007669"/>
    <property type="project" value="InterPro"/>
</dbReference>
<dbReference type="KEGG" id="nlo:107225121"/>
<dbReference type="RefSeq" id="XP_015520947.1">
    <property type="nucleotide sequence ID" value="XM_015665461.1"/>
</dbReference>
<evidence type="ECO:0000313" key="5">
    <source>
        <dbReference type="RefSeq" id="XP_015520947.1"/>
    </source>
</evidence>
<dbReference type="PANTHER" id="PTHR15704">
    <property type="entry name" value="SUPERKILLER 3 PROTEIN-RELATED"/>
    <property type="match status" value="1"/>
</dbReference>
<organism evidence="4 5">
    <name type="scientific">Neodiprion lecontei</name>
    <name type="common">Redheaded pine sawfly</name>
    <dbReference type="NCBI Taxonomy" id="441921"/>
    <lineage>
        <taxon>Eukaryota</taxon>
        <taxon>Metazoa</taxon>
        <taxon>Ecdysozoa</taxon>
        <taxon>Arthropoda</taxon>
        <taxon>Hexapoda</taxon>
        <taxon>Insecta</taxon>
        <taxon>Pterygota</taxon>
        <taxon>Neoptera</taxon>
        <taxon>Endopterygota</taxon>
        <taxon>Hymenoptera</taxon>
        <taxon>Tenthredinoidea</taxon>
        <taxon>Diprionidae</taxon>
        <taxon>Diprioninae</taxon>
        <taxon>Neodiprion</taxon>
    </lineage>
</organism>
<evidence type="ECO:0000256" key="1">
    <source>
        <dbReference type="ARBA" id="ARBA00022737"/>
    </source>
</evidence>
<feature type="repeat" description="TPR" evidence="3">
    <location>
        <begin position="843"/>
        <end position="876"/>
    </location>
</feature>
<dbReference type="GeneID" id="107225121"/>
<dbReference type="OrthoDB" id="421075at2759"/>
<accession>A0A6J0C347</accession>
<dbReference type="PROSITE" id="PS50005">
    <property type="entry name" value="TPR"/>
    <property type="match status" value="4"/>
</dbReference>
<keyword evidence="2 3" id="KW-0802">TPR repeat</keyword>
<dbReference type="Proteomes" id="UP000829291">
    <property type="component" value="Chromosome 5"/>
</dbReference>
<dbReference type="InterPro" id="IPR011990">
    <property type="entry name" value="TPR-like_helical_dom_sf"/>
</dbReference>
<evidence type="ECO:0000313" key="6">
    <source>
        <dbReference type="RefSeq" id="XP_015520948.1"/>
    </source>
</evidence>
<dbReference type="SUPFAM" id="SSF48452">
    <property type="entry name" value="TPR-like"/>
    <property type="match status" value="4"/>
</dbReference>
<feature type="repeat" description="TPR" evidence="3">
    <location>
        <begin position="445"/>
        <end position="478"/>
    </location>
</feature>
<protein>
    <submittedName>
        <fullName evidence="5 6">Tetratricopeptide repeat protein 37</fullName>
    </submittedName>
</protein>
<dbReference type="GO" id="GO:0006401">
    <property type="term" value="P:RNA catabolic process"/>
    <property type="evidence" value="ECO:0007669"/>
    <property type="project" value="InterPro"/>
</dbReference>
<dbReference type="Gene3D" id="1.25.40.10">
    <property type="entry name" value="Tetratricopeptide repeat domain"/>
    <property type="match status" value="6"/>
</dbReference>